<dbReference type="Gene3D" id="2.60.200.20">
    <property type="match status" value="1"/>
</dbReference>
<dbReference type="InterPro" id="IPR008984">
    <property type="entry name" value="SMAD_FHA_dom_sf"/>
</dbReference>
<dbReference type="EMBL" id="LJZR01000069">
    <property type="protein sequence ID" value="KPQ32103.1"/>
    <property type="molecule type" value="Genomic_DNA"/>
</dbReference>
<feature type="domain" description="FHA" evidence="1">
    <location>
        <begin position="130"/>
        <end position="184"/>
    </location>
</feature>
<dbReference type="InterPro" id="IPR050923">
    <property type="entry name" value="Cell_Proc_Reg/RNA_Proc"/>
</dbReference>
<sequence>MARVKVCPTCGYQNKSKALLCTNTEPKCNARLMNVVPTKPKPVEESAVGNVMASKTVTSTEPNLEIEDVIENPSSTSDCQHVLREGSDQCVYCLDVVGAGSTKPTEGAITPRMGIRLSHNEQFIEIADRVLVGRDQSISPIAEHIPLSFDNISRRHAELWVEGGKAYVKDAGSTNGTFINGDKLAAEVEQPVKAGDEIRFAADYTVIWEVCHG</sequence>
<name>A0A0P7YPT8_9CYAN</name>
<evidence type="ECO:0000259" key="1">
    <source>
        <dbReference type="PROSITE" id="PS50006"/>
    </source>
</evidence>
<reference evidence="2 3" key="1">
    <citation type="submission" date="2015-09" db="EMBL/GenBank/DDBJ databases">
        <title>Identification and resolution of microdiversity through metagenomic sequencing of parallel consortia.</title>
        <authorList>
            <person name="Nelson W.C."/>
            <person name="Romine M.F."/>
            <person name="Lindemann S.R."/>
        </authorList>
    </citation>
    <scope>NUCLEOTIDE SEQUENCE [LARGE SCALE GENOMIC DNA]</scope>
    <source>
        <strain evidence="2">Ana</strain>
    </source>
</reference>
<comment type="caution">
    <text evidence="2">The sequence shown here is derived from an EMBL/GenBank/DDBJ whole genome shotgun (WGS) entry which is preliminary data.</text>
</comment>
<gene>
    <name evidence="2" type="ORF">HLUCCA11_22340</name>
</gene>
<accession>A0A0P7YPT8</accession>
<dbReference type="PANTHER" id="PTHR23308">
    <property type="entry name" value="NUCLEAR INHIBITOR OF PROTEIN PHOSPHATASE-1"/>
    <property type="match status" value="1"/>
</dbReference>
<organism evidence="2 3">
    <name type="scientific">Phormidesmis priestleyi Ana</name>
    <dbReference type="NCBI Taxonomy" id="1666911"/>
    <lineage>
        <taxon>Bacteria</taxon>
        <taxon>Bacillati</taxon>
        <taxon>Cyanobacteriota</taxon>
        <taxon>Cyanophyceae</taxon>
        <taxon>Leptolyngbyales</taxon>
        <taxon>Leptolyngbyaceae</taxon>
        <taxon>Phormidesmis</taxon>
    </lineage>
</organism>
<dbReference type="Pfam" id="PF00498">
    <property type="entry name" value="FHA"/>
    <property type="match status" value="1"/>
</dbReference>
<dbReference type="PROSITE" id="PS50006">
    <property type="entry name" value="FHA_DOMAIN"/>
    <property type="match status" value="1"/>
</dbReference>
<evidence type="ECO:0000313" key="3">
    <source>
        <dbReference type="Proteomes" id="UP000050465"/>
    </source>
</evidence>
<dbReference type="InterPro" id="IPR000253">
    <property type="entry name" value="FHA_dom"/>
</dbReference>
<evidence type="ECO:0000313" key="2">
    <source>
        <dbReference type="EMBL" id="KPQ32103.1"/>
    </source>
</evidence>
<dbReference type="CDD" id="cd00060">
    <property type="entry name" value="FHA"/>
    <property type="match status" value="1"/>
</dbReference>
<dbReference type="STRING" id="1666911.HLUCCA11_22340"/>
<dbReference type="SUPFAM" id="SSF49879">
    <property type="entry name" value="SMAD/FHA domain"/>
    <property type="match status" value="1"/>
</dbReference>
<proteinExistence type="predicted"/>
<protein>
    <submittedName>
        <fullName evidence="2">FHA domain</fullName>
    </submittedName>
</protein>
<dbReference type="Proteomes" id="UP000050465">
    <property type="component" value="Unassembled WGS sequence"/>
</dbReference>
<dbReference type="AlphaFoldDB" id="A0A0P7YPT8"/>
<dbReference type="SMART" id="SM00240">
    <property type="entry name" value="FHA"/>
    <property type="match status" value="1"/>
</dbReference>